<accession>A0AAV7JP04</accession>
<dbReference type="InterPro" id="IPR026791">
    <property type="entry name" value="DOCK"/>
</dbReference>
<dbReference type="PROSITE" id="PS51651">
    <property type="entry name" value="DOCKER"/>
    <property type="match status" value="1"/>
</dbReference>
<comment type="subcellular location">
    <subcellularLocation>
        <location evidence="1">Cytoplasm</location>
    </subcellularLocation>
</comment>
<dbReference type="Gene3D" id="2.30.30.40">
    <property type="entry name" value="SH3 Domains"/>
    <property type="match status" value="1"/>
</dbReference>
<dbReference type="InterPro" id="IPR036028">
    <property type="entry name" value="SH3-like_dom_sf"/>
</dbReference>
<feature type="domain" description="SH3" evidence="7">
    <location>
        <begin position="13"/>
        <end position="74"/>
    </location>
</feature>
<dbReference type="SUPFAM" id="SSF50044">
    <property type="entry name" value="SH3-domain"/>
    <property type="match status" value="1"/>
</dbReference>
<dbReference type="InterPro" id="IPR027007">
    <property type="entry name" value="C2_DOCK-type_domain"/>
</dbReference>
<dbReference type="InterPro" id="IPR035892">
    <property type="entry name" value="C2_domain_sf"/>
</dbReference>
<dbReference type="Pfam" id="PF00018">
    <property type="entry name" value="SH3_1"/>
    <property type="match status" value="1"/>
</dbReference>
<dbReference type="Pfam" id="PF16172">
    <property type="entry name" value="DOCK_N"/>
    <property type="match status" value="1"/>
</dbReference>
<dbReference type="EMBL" id="JAKMXF010000311">
    <property type="protein sequence ID" value="KAI6650438.1"/>
    <property type="molecule type" value="Genomic_DNA"/>
</dbReference>
<dbReference type="GO" id="GO:0031267">
    <property type="term" value="F:small GTPase binding"/>
    <property type="evidence" value="ECO:0007669"/>
    <property type="project" value="TreeGrafter"/>
</dbReference>
<evidence type="ECO:0000259" key="7">
    <source>
        <dbReference type="PROSITE" id="PS50002"/>
    </source>
</evidence>
<dbReference type="InterPro" id="IPR027357">
    <property type="entry name" value="DOCKER_dom"/>
</dbReference>
<reference evidence="10 11" key="1">
    <citation type="journal article" date="2023" name="BMC Biol.">
        <title>The compact genome of the sponge Oopsacas minuta (Hexactinellida) is lacking key metazoan core genes.</title>
        <authorList>
            <person name="Santini S."/>
            <person name="Schenkelaars Q."/>
            <person name="Jourda C."/>
            <person name="Duchesne M."/>
            <person name="Belahbib H."/>
            <person name="Rocher C."/>
            <person name="Selva M."/>
            <person name="Riesgo A."/>
            <person name="Vervoort M."/>
            <person name="Leys S.P."/>
            <person name="Kodjabachian L."/>
            <person name="Le Bivic A."/>
            <person name="Borchiellini C."/>
            <person name="Claverie J.M."/>
            <person name="Renard E."/>
        </authorList>
    </citation>
    <scope>NUCLEOTIDE SEQUENCE [LARGE SCALE GENOMIC DNA]</scope>
    <source>
        <strain evidence="10">SPO-2</strain>
    </source>
</reference>
<dbReference type="PANTHER" id="PTHR45653">
    <property type="entry name" value="DEDICATOR OF CYTOKINESIS"/>
    <property type="match status" value="1"/>
</dbReference>
<keyword evidence="11" id="KW-1185">Reference proteome</keyword>
<dbReference type="InterPro" id="IPR043161">
    <property type="entry name" value="DOCK_C_lobe_A"/>
</dbReference>
<dbReference type="Gene3D" id="1.25.40.410">
    <property type="match status" value="1"/>
</dbReference>
<dbReference type="PROSITE" id="PS50002">
    <property type="entry name" value="SH3"/>
    <property type="match status" value="1"/>
</dbReference>
<evidence type="ECO:0000256" key="2">
    <source>
        <dbReference type="ARBA" id="ARBA00022443"/>
    </source>
</evidence>
<gene>
    <name evidence="10" type="ORF">LOD99_5875</name>
</gene>
<protein>
    <submittedName>
        <fullName evidence="10">Dedicator of cytokinesis protein 3 isoform X2</fullName>
    </submittedName>
</protein>
<organism evidence="10 11">
    <name type="scientific">Oopsacas minuta</name>
    <dbReference type="NCBI Taxonomy" id="111878"/>
    <lineage>
        <taxon>Eukaryota</taxon>
        <taxon>Metazoa</taxon>
        <taxon>Porifera</taxon>
        <taxon>Hexactinellida</taxon>
        <taxon>Hexasterophora</taxon>
        <taxon>Lyssacinosida</taxon>
        <taxon>Leucopsacidae</taxon>
        <taxon>Oopsacas</taxon>
    </lineage>
</organism>
<dbReference type="GO" id="GO:0005085">
    <property type="term" value="F:guanyl-nucleotide exchange factor activity"/>
    <property type="evidence" value="ECO:0007669"/>
    <property type="project" value="InterPro"/>
</dbReference>
<name>A0AAV7JP04_9METZ</name>
<evidence type="ECO:0000256" key="6">
    <source>
        <dbReference type="PROSITE-ProRule" id="PRU00983"/>
    </source>
</evidence>
<dbReference type="Proteomes" id="UP001165289">
    <property type="component" value="Unassembled WGS sequence"/>
</dbReference>
<feature type="domain" description="C2 DOCK-type" evidence="8">
    <location>
        <begin position="460"/>
        <end position="646"/>
    </location>
</feature>
<keyword evidence="3" id="KW-0963">Cytoplasm</keyword>
<dbReference type="InterPro" id="IPR001452">
    <property type="entry name" value="SH3_domain"/>
</dbReference>
<dbReference type="InterPro" id="IPR032376">
    <property type="entry name" value="DOCK_N"/>
</dbReference>
<keyword evidence="4" id="KW-0597">Phosphoprotein</keyword>
<dbReference type="Gene3D" id="1.20.1270.350">
    <property type="entry name" value="Dedicator of cytokinesis N-terminal subdomain"/>
    <property type="match status" value="1"/>
</dbReference>
<dbReference type="PROSITE" id="PS51650">
    <property type="entry name" value="C2_DOCK"/>
    <property type="match status" value="1"/>
</dbReference>
<comment type="caution">
    <text evidence="10">The sequence shown here is derived from an EMBL/GenBank/DDBJ whole genome shotgun (WGS) entry which is preliminary data.</text>
</comment>
<dbReference type="GO" id="GO:0005737">
    <property type="term" value="C:cytoplasm"/>
    <property type="evidence" value="ECO:0007669"/>
    <property type="project" value="UniProtKB-SubCell"/>
</dbReference>
<dbReference type="GO" id="GO:0007264">
    <property type="term" value="P:small GTPase-mediated signal transduction"/>
    <property type="evidence" value="ECO:0007669"/>
    <property type="project" value="InterPro"/>
</dbReference>
<dbReference type="InterPro" id="IPR042455">
    <property type="entry name" value="DOCK_N_sub1"/>
</dbReference>
<evidence type="ECO:0000313" key="10">
    <source>
        <dbReference type="EMBL" id="KAI6650438.1"/>
    </source>
</evidence>
<evidence type="ECO:0000256" key="5">
    <source>
        <dbReference type="PROSITE-ProRule" id="PRU00192"/>
    </source>
</evidence>
<sequence length="1306" mass="151802">MSVHRTGWALTHHTRQIALVIYPFTARAPYELSLILGAQMEIVEQNSGWFRGYDSTKPDEKGIFPATYVHVIDSTTVQQGEAKHIIPQGDQLPWELIGILTEWRDHLHTEYIKHIFSGSNRFKQSDDLIEVISNNMFELFSQRRKFIQGAYSTDELKEFKLKMTEKIDWTNWKLGLDLLPKTEEGNFIQVNTASSYQLFKTHLRINDNVSQRLRSRTGTISSSDNRVRSVLTPNHIYVVLKQYSCFVKEDSEILISLYNHQSCKFISEYYYSEMGKHGLGFQGSDMIPVKIAPMLFMDVGPLELLKDLYLIVRVVRRGRMLEKSGRQVSNVSFACRRPFGNGVLPLDNILKAKRTEQKSFLEDLERTYEIVIHLPTTKDNELLFSSMHEDLIRKHLKKEKDLNAPSLVPGVLNHTVRISLKSLEGDLSKLLETFPHLLTKEVAYVPKLGFPEVILPGLVRNHMYISLLRGEFEKGNKKSARNVEISVSVLDVNGSVIENAIQYGEGEDASNVCSSIIYYHSNTPRFDEIFRVNIPMLNNIFKHSHLRFVFRHVRSYEQAKNVKKDLDRPFAYGFLRLTNQDDTMIKDDQWTIFLYRVDDDKWNNALAYLHLPSYRGEPHKTNPYSKDQPNTKLSPNENFILQTMTVSTNLTQTVSVMSFLKWREKRKDLTELLKNLCLVSGQEIIKFMRDIFDNLFIILIEPETTENIQGLVFNAIVKILHLLTDKKYDQFKTVLDEYIESHFSASSVHKILLEDLSKKSSFQNVIEGQEYTAIETIWHTMSALEYLFKFIVQSQKLQIRIAPKKQYGHKLYIEKSLNSLHLMMSLAETPERPGIIKGQSEALKNFCSVFPVLLDVKDATKRDIAEWAANFVDSYVDRSTNISQNIIYEARLIFIENILTSSIQIMVDSDARNILLPVITRILSLHLMNQLCIKKTIDVIASLVHCLQSRTFPLNDRDISQTVLELLAPTMEFCNTVDHHAVAANLETAGTNLSNLLGLLDIMQAQHYEEWLKQFVNKLSSCFKLFLMLVKNEIYPRDWTFMYLTQNRVILKAIMYMSMQLTTNTRYFDELLWKDYFDLATRFITHRSLQLENYGEIKRLKFLKMYGDMRIVMARDVLMKWSMLGENQKFFIPFILHSFLEISLVKEINLRKMIIPVFYNIMKTMYNATDTLQTVEEEIMDRLDELVSEGRGDEEYTNVFNETLSELCNLEDDNDFSANSLSLVNKVTKLLERLVDFRNIQPGDEHRNQKLSCIVNLMNFYKEIDHLSVYIRYIHKLFDIHEAAQNYCEAANTLLLYSDMLEVSIL</sequence>
<dbReference type="Pfam" id="PF14429">
    <property type="entry name" value="DOCK-C2"/>
    <property type="match status" value="1"/>
</dbReference>
<proteinExistence type="inferred from homology"/>
<dbReference type="Pfam" id="PF23554">
    <property type="entry name" value="TPR_DOCK"/>
    <property type="match status" value="1"/>
</dbReference>
<evidence type="ECO:0000256" key="3">
    <source>
        <dbReference type="ARBA" id="ARBA00022490"/>
    </source>
</evidence>
<comment type="similarity">
    <text evidence="6">Belongs to the DOCK family.</text>
</comment>
<evidence type="ECO:0000313" key="11">
    <source>
        <dbReference type="Proteomes" id="UP001165289"/>
    </source>
</evidence>
<dbReference type="Gene3D" id="2.60.40.150">
    <property type="entry name" value="C2 domain"/>
    <property type="match status" value="1"/>
</dbReference>
<evidence type="ECO:0000256" key="4">
    <source>
        <dbReference type="ARBA" id="ARBA00022553"/>
    </source>
</evidence>
<dbReference type="InterPro" id="IPR056372">
    <property type="entry name" value="TPR_DOCK"/>
</dbReference>
<dbReference type="PANTHER" id="PTHR45653:SF10">
    <property type="entry name" value="MYOBLAST CITY, ISOFORM B"/>
    <property type="match status" value="1"/>
</dbReference>
<dbReference type="SMART" id="SM00326">
    <property type="entry name" value="SH3"/>
    <property type="match status" value="1"/>
</dbReference>
<evidence type="ECO:0000259" key="8">
    <source>
        <dbReference type="PROSITE" id="PS51650"/>
    </source>
</evidence>
<evidence type="ECO:0000256" key="1">
    <source>
        <dbReference type="ARBA" id="ARBA00004496"/>
    </source>
</evidence>
<keyword evidence="2 5" id="KW-0728">SH3 domain</keyword>
<dbReference type="GO" id="GO:0005886">
    <property type="term" value="C:plasma membrane"/>
    <property type="evidence" value="ECO:0007669"/>
    <property type="project" value="TreeGrafter"/>
</dbReference>
<evidence type="ECO:0000259" key="9">
    <source>
        <dbReference type="PROSITE" id="PS51651"/>
    </source>
</evidence>
<feature type="domain" description="DOCKER" evidence="9">
    <location>
        <begin position="1261"/>
        <end position="1306"/>
    </location>
</feature>